<dbReference type="InterPro" id="IPR008283">
    <property type="entry name" value="Peptidase_M17_N"/>
</dbReference>
<dbReference type="EC" id="3.4.11.10" evidence="8"/>
<evidence type="ECO:0000313" key="11">
    <source>
        <dbReference type="Proteomes" id="UP000187074"/>
    </source>
</evidence>
<feature type="binding site" evidence="8">
    <location>
        <position position="269"/>
    </location>
    <ligand>
        <name>Mn(2+)</name>
        <dbReference type="ChEBI" id="CHEBI:29035"/>
        <label>2</label>
    </ligand>
</feature>
<evidence type="ECO:0000256" key="1">
    <source>
        <dbReference type="ARBA" id="ARBA00000135"/>
    </source>
</evidence>
<feature type="binding site" evidence="8">
    <location>
        <position position="351"/>
    </location>
    <ligand>
        <name>Mn(2+)</name>
        <dbReference type="ChEBI" id="CHEBI:29035"/>
        <label>1</label>
    </ligand>
</feature>
<dbReference type="AlphaFoldDB" id="A0A1R1AWF4"/>
<feature type="binding site" evidence="8">
    <location>
        <position position="274"/>
    </location>
    <ligand>
        <name>Mn(2+)</name>
        <dbReference type="ChEBI" id="CHEBI:29035"/>
        <label>2</label>
    </ligand>
</feature>
<comment type="cofactor">
    <cofactor evidence="8">
        <name>Mn(2+)</name>
        <dbReference type="ChEBI" id="CHEBI:29035"/>
    </cofactor>
    <text evidence="8">Binds 2 manganese ions per subunit.</text>
</comment>
<dbReference type="PANTHER" id="PTHR11963">
    <property type="entry name" value="LEUCINE AMINOPEPTIDASE-RELATED"/>
    <property type="match status" value="1"/>
</dbReference>
<evidence type="ECO:0000256" key="4">
    <source>
        <dbReference type="ARBA" id="ARBA00022438"/>
    </source>
</evidence>
<gene>
    <name evidence="8" type="primary">pepA</name>
    <name evidence="10" type="ORF">BK123_22045</name>
</gene>
<dbReference type="PANTHER" id="PTHR11963:SF23">
    <property type="entry name" value="CYTOSOL AMINOPEPTIDASE"/>
    <property type="match status" value="1"/>
</dbReference>
<evidence type="ECO:0000256" key="6">
    <source>
        <dbReference type="ARBA" id="ARBA00022801"/>
    </source>
</evidence>
<dbReference type="InterPro" id="IPR011356">
    <property type="entry name" value="Leucine_aapep/pepB"/>
</dbReference>
<keyword evidence="8" id="KW-0963">Cytoplasm</keyword>
<dbReference type="SUPFAM" id="SSF52949">
    <property type="entry name" value="Macro domain-like"/>
    <property type="match status" value="1"/>
</dbReference>
<dbReference type="Proteomes" id="UP000187074">
    <property type="component" value="Unassembled WGS sequence"/>
</dbReference>
<comment type="catalytic activity">
    <reaction evidence="2 8">
        <text>Release of an N-terminal amino acid, preferentially leucine, but not glutamic or aspartic acids.</text>
        <dbReference type="EC" id="3.4.11.10"/>
    </reaction>
</comment>
<dbReference type="PRINTS" id="PR00481">
    <property type="entry name" value="LAMNOPPTDASE"/>
</dbReference>
<evidence type="ECO:0000256" key="5">
    <source>
        <dbReference type="ARBA" id="ARBA00022670"/>
    </source>
</evidence>
<feature type="domain" description="Cytosol aminopeptidase" evidence="9">
    <location>
        <begin position="349"/>
        <end position="356"/>
    </location>
</feature>
<comment type="similarity">
    <text evidence="3 8">Belongs to the peptidase M17 family.</text>
</comment>
<keyword evidence="8" id="KW-0464">Manganese</keyword>
<protein>
    <recommendedName>
        <fullName evidence="8">Probable cytosol aminopeptidase</fullName>
        <ecNumber evidence="8">3.4.11.1</ecNumber>
    </recommendedName>
    <alternativeName>
        <fullName evidence="8">Leucine aminopeptidase</fullName>
        <shortName evidence="8">LAP</shortName>
        <ecNumber evidence="8">3.4.11.10</ecNumber>
    </alternativeName>
    <alternativeName>
        <fullName evidence="8">Leucyl aminopeptidase</fullName>
    </alternativeName>
</protein>
<dbReference type="InterPro" id="IPR000819">
    <property type="entry name" value="Peptidase_M17_C"/>
</dbReference>
<keyword evidence="5 8" id="KW-0645">Protease</keyword>
<dbReference type="InterPro" id="IPR043472">
    <property type="entry name" value="Macro_dom-like"/>
</dbReference>
<dbReference type="PROSITE" id="PS00631">
    <property type="entry name" value="CYTOSOL_AP"/>
    <property type="match status" value="1"/>
</dbReference>
<dbReference type="HAMAP" id="MF_00181">
    <property type="entry name" value="Cytosol_peptidase_M17"/>
    <property type="match status" value="1"/>
</dbReference>
<evidence type="ECO:0000256" key="2">
    <source>
        <dbReference type="ARBA" id="ARBA00000967"/>
    </source>
</evidence>
<evidence type="ECO:0000256" key="3">
    <source>
        <dbReference type="ARBA" id="ARBA00009528"/>
    </source>
</evidence>
<dbReference type="RefSeq" id="WP_076324533.1">
    <property type="nucleotide sequence ID" value="NZ_MRTF01000008.1"/>
</dbReference>
<keyword evidence="8" id="KW-0479">Metal-binding</keyword>
<keyword evidence="4 8" id="KW-0031">Aminopeptidase</keyword>
<evidence type="ECO:0000256" key="8">
    <source>
        <dbReference type="HAMAP-Rule" id="MF_00181"/>
    </source>
</evidence>
<accession>A0A1R1AWF4</accession>
<dbReference type="EMBL" id="MRTF01000008">
    <property type="protein sequence ID" value="OME89992.1"/>
    <property type="molecule type" value="Genomic_DNA"/>
</dbReference>
<evidence type="ECO:0000259" key="9">
    <source>
        <dbReference type="PROSITE" id="PS00631"/>
    </source>
</evidence>
<dbReference type="SUPFAM" id="SSF53187">
    <property type="entry name" value="Zn-dependent exopeptidases"/>
    <property type="match status" value="1"/>
</dbReference>
<evidence type="ECO:0000313" key="10">
    <source>
        <dbReference type="EMBL" id="OME89992.1"/>
    </source>
</evidence>
<dbReference type="GO" id="GO:0005737">
    <property type="term" value="C:cytoplasm"/>
    <property type="evidence" value="ECO:0007669"/>
    <property type="project" value="UniProtKB-SubCell"/>
</dbReference>
<feature type="binding site" evidence="8">
    <location>
        <position position="274"/>
    </location>
    <ligand>
        <name>Mn(2+)</name>
        <dbReference type="ChEBI" id="CHEBI:29035"/>
        <label>1</label>
    </ligand>
</feature>
<name>A0A1R1AWF4_PAELA</name>
<dbReference type="STRING" id="1401.BK123_22045"/>
<comment type="function">
    <text evidence="7 8">Presumably involved in the processing and regular turnover of intracellular proteins. Catalyzes the removal of unsubstituted N-terminal amino acids from various peptides.</text>
</comment>
<keyword evidence="6 8" id="KW-0378">Hydrolase</keyword>
<feature type="binding site" evidence="8">
    <location>
        <position position="353"/>
    </location>
    <ligand>
        <name>Mn(2+)</name>
        <dbReference type="ChEBI" id="CHEBI:29035"/>
        <label>2</label>
    </ligand>
</feature>
<comment type="caution">
    <text evidence="10">The sequence shown here is derived from an EMBL/GenBank/DDBJ whole genome shotgun (WGS) entry which is preliminary data.</text>
</comment>
<dbReference type="Gene3D" id="3.40.630.10">
    <property type="entry name" value="Zn peptidases"/>
    <property type="match status" value="1"/>
</dbReference>
<sequence length="505" mass="54203">MKWTLQGSLSSGQVHTDAIIIPVTKKQTAEGGVSEAWDPLLKPLAESRLFDGTPNRSFVWTENIEGESRLLIWLGRPEGILTSEQLRLLAAQAGKAAVKSGVRSAAIQIPNTMVNFTAEQTPQDAAQALTEGFILGSYRKPHYKRDAAEQTNLEEILYYIEEDMDAEFEAGWTKGMSLGAAIGEATCLARDLTNLPGNMLLPEDLAQKALQVAKRNGFEAQVLDEEGLVEKGMGGLLAVGKGSIHPPRMIALRYQGRETWEDVIGLVGKGVTFDTGGVSLKRASGMEDMISDMGGAATVLGVMEALGRIRPRVNVVMVIPSAENVMSGSAFKPGDIVTTLSGRTIEVLNTDAEGRIVLADGVTYAKQLGASRLIDVATLTGAVVSALGDIATGAVTNDETFLEELITSSRRAGEKIWPLPSYPEFWDKLKSEVADLRNQTGREGGTITGGLFVGTFADGLPWVHFDIAGTAYLSKERGVDPKGATGVLVRTITDWILKQVQVVMD</sequence>
<dbReference type="NCBIfam" id="NF002073">
    <property type="entry name" value="PRK00913.1-2"/>
    <property type="match status" value="1"/>
</dbReference>
<feature type="binding site" evidence="8">
    <location>
        <position position="292"/>
    </location>
    <ligand>
        <name>Mn(2+)</name>
        <dbReference type="ChEBI" id="CHEBI:29035"/>
        <label>2</label>
    </ligand>
</feature>
<comment type="catalytic activity">
    <reaction evidence="1 8">
        <text>Release of an N-terminal amino acid, Xaa-|-Yaa-, in which Xaa is preferably Leu, but may be other amino acids including Pro although not Arg or Lys, and Yaa may be Pro. Amino acid amides and methyl esters are also readily hydrolyzed, but rates on arylamides are exceedingly low.</text>
        <dbReference type="EC" id="3.4.11.1"/>
    </reaction>
</comment>
<dbReference type="NCBIfam" id="NF002083">
    <property type="entry name" value="PRK00913.3-5"/>
    <property type="match status" value="1"/>
</dbReference>
<dbReference type="GO" id="GO:0006508">
    <property type="term" value="P:proteolysis"/>
    <property type="evidence" value="ECO:0007669"/>
    <property type="project" value="UniProtKB-KW"/>
</dbReference>
<feature type="active site" evidence="8">
    <location>
        <position position="355"/>
    </location>
</feature>
<proteinExistence type="inferred from homology"/>
<dbReference type="GO" id="GO:0070006">
    <property type="term" value="F:metalloaminopeptidase activity"/>
    <property type="evidence" value="ECO:0007669"/>
    <property type="project" value="InterPro"/>
</dbReference>
<dbReference type="Gene3D" id="3.40.220.10">
    <property type="entry name" value="Leucine Aminopeptidase, subunit E, domain 1"/>
    <property type="match status" value="1"/>
</dbReference>
<organism evidence="10 11">
    <name type="scientific">Paenibacillus lautus</name>
    <name type="common">Bacillus lautus</name>
    <dbReference type="NCBI Taxonomy" id="1401"/>
    <lineage>
        <taxon>Bacteria</taxon>
        <taxon>Bacillati</taxon>
        <taxon>Bacillota</taxon>
        <taxon>Bacilli</taxon>
        <taxon>Bacillales</taxon>
        <taxon>Paenibacillaceae</taxon>
        <taxon>Paenibacillus</taxon>
    </lineage>
</organism>
<dbReference type="InterPro" id="IPR023042">
    <property type="entry name" value="Peptidase_M17_leu_NH2_pept"/>
</dbReference>
<dbReference type="OrthoDB" id="9809354at2"/>
<dbReference type="Pfam" id="PF00883">
    <property type="entry name" value="Peptidase_M17"/>
    <property type="match status" value="1"/>
</dbReference>
<feature type="binding site" evidence="8">
    <location>
        <position position="353"/>
    </location>
    <ligand>
        <name>Mn(2+)</name>
        <dbReference type="ChEBI" id="CHEBI:29035"/>
        <label>1</label>
    </ligand>
</feature>
<dbReference type="GO" id="GO:0030145">
    <property type="term" value="F:manganese ion binding"/>
    <property type="evidence" value="ECO:0007669"/>
    <property type="project" value="UniProtKB-UniRule"/>
</dbReference>
<feature type="active site" evidence="8">
    <location>
        <position position="281"/>
    </location>
</feature>
<reference evidence="10 11" key="1">
    <citation type="submission" date="2016-11" db="EMBL/GenBank/DDBJ databases">
        <title>Paenibacillus species isolates.</title>
        <authorList>
            <person name="Beno S.M."/>
        </authorList>
    </citation>
    <scope>NUCLEOTIDE SEQUENCE [LARGE SCALE GENOMIC DNA]</scope>
    <source>
        <strain evidence="10 11">FSL F4-0100</strain>
    </source>
</reference>
<comment type="subcellular location">
    <subcellularLocation>
        <location evidence="8">Cytoplasm</location>
    </subcellularLocation>
</comment>
<dbReference type="Pfam" id="PF02789">
    <property type="entry name" value="Peptidase_M17_N"/>
    <property type="match status" value="1"/>
</dbReference>
<evidence type="ECO:0000256" key="7">
    <source>
        <dbReference type="ARBA" id="ARBA00049972"/>
    </source>
</evidence>
<dbReference type="EC" id="3.4.11.1" evidence="8"/>
<dbReference type="CDD" id="cd00433">
    <property type="entry name" value="Peptidase_M17"/>
    <property type="match status" value="1"/>
</dbReference>